<protein>
    <submittedName>
        <fullName evidence="1">Uncharacterized protein</fullName>
    </submittedName>
</protein>
<organism evidence="1 2">
    <name type="scientific">Pontiella desulfatans</name>
    <dbReference type="NCBI Taxonomy" id="2750659"/>
    <lineage>
        <taxon>Bacteria</taxon>
        <taxon>Pseudomonadati</taxon>
        <taxon>Kiritimatiellota</taxon>
        <taxon>Kiritimatiellia</taxon>
        <taxon>Kiritimatiellales</taxon>
        <taxon>Pontiellaceae</taxon>
        <taxon>Pontiella</taxon>
    </lineage>
</organism>
<name>A0A6C2U6G1_PONDE</name>
<sequence>MPNAIAIASIGAAAILGLTDSSFSESSPANISGVYPHLTMYNNEGECGTGAVVPWAGKLWAVTYAPHSPKGSSDKLYEIAPDLTQTIRPESIGGTPANRMIHKESNRLFIGPYAISGEGDVRVIPWQAMPGRHTGNARHLTDPAGRIYYATMEEGLYSVDVDTLEVEELIADGNSKKPVQNGIKSSLPGYHGKGLYSGQGRVVYANNGERSKAAKANPTTPSGALAQWFGQGDWKLVRRNQFTELTGPGGIYGGGHPETDPIWGMGWDARSLLLALLENGEWSYFRLPKGSHSYDGAHGWNTEWPRIREIGEKDYLATMHGTFWRFPPTFSNENSSGIAPRSNYLKVIGDFCKWNGKVVLGCDDSAKSEFLNTRTFKPADGAPRQSNSNLWFIDPQQLDGFGPLIGRGSVWLREDVEANSPSDPYLFSGYDHRQFSLTHSTKSPVTFTLEVDKHGSGEWSTLRSITLAPKGTEILFFSEDEGGAWIRLVADKNATGVTAHFQYRNRDTRSVKNDPLFNGVATTEKAPATAGVMRSLAYHTLGIALADGSYYELNPKMKIAKVSSAAQSAGLLSAVAQPANSFSVDGASAIMEEDGKRYRFPKNDAYSATGSRVCREVATERDLLNLHGTFYELPARNALGLARIRPVATHNLAIHDFCSHNGLLFFTGLGAGAQGEHIFRSADGKAAVWAGVVDDLWRLGKPRGQGGPWKIAAVKAGVPSDRYLMTAYDRKRVALDASSSVRISLEVDIDGTDLWVPYKTFEVAPGETVSHEFPEGFSAYWIRATSDLDTTATAWFTYE</sequence>
<dbReference type="RefSeq" id="WP_136081003.1">
    <property type="nucleotide sequence ID" value="NZ_CAAHFG010000002.1"/>
</dbReference>
<gene>
    <name evidence="1" type="ORF">PDESU_04022</name>
</gene>
<dbReference type="Proteomes" id="UP000366872">
    <property type="component" value="Unassembled WGS sequence"/>
</dbReference>
<evidence type="ECO:0000313" key="2">
    <source>
        <dbReference type="Proteomes" id="UP000366872"/>
    </source>
</evidence>
<reference evidence="1 2" key="1">
    <citation type="submission" date="2019-04" db="EMBL/GenBank/DDBJ databases">
        <authorList>
            <person name="Van Vliet M D."/>
        </authorList>
    </citation>
    <scope>NUCLEOTIDE SEQUENCE [LARGE SCALE GENOMIC DNA]</scope>
    <source>
        <strain evidence="1 2">F1</strain>
    </source>
</reference>
<dbReference type="AlphaFoldDB" id="A0A6C2U6G1"/>
<dbReference type="EMBL" id="CAAHFG010000002">
    <property type="protein sequence ID" value="VGO15439.1"/>
    <property type="molecule type" value="Genomic_DNA"/>
</dbReference>
<evidence type="ECO:0000313" key="1">
    <source>
        <dbReference type="EMBL" id="VGO15439.1"/>
    </source>
</evidence>
<accession>A0A6C2U6G1</accession>
<keyword evidence="2" id="KW-1185">Reference proteome</keyword>
<proteinExistence type="predicted"/>